<dbReference type="RefSeq" id="WP_231954013.1">
    <property type="nucleotide sequence ID" value="NZ_CP036291.1"/>
</dbReference>
<evidence type="ECO:0000313" key="2">
    <source>
        <dbReference type="EMBL" id="QDU91053.1"/>
    </source>
</evidence>
<dbReference type="InterPro" id="IPR021857">
    <property type="entry name" value="DUF3467"/>
</dbReference>
<feature type="compositionally biased region" description="Low complexity" evidence="1">
    <location>
        <begin position="14"/>
        <end position="26"/>
    </location>
</feature>
<organism evidence="2 3">
    <name type="scientific">Pirellulimonas nuda</name>
    <dbReference type="NCBI Taxonomy" id="2528009"/>
    <lineage>
        <taxon>Bacteria</taxon>
        <taxon>Pseudomonadati</taxon>
        <taxon>Planctomycetota</taxon>
        <taxon>Planctomycetia</taxon>
        <taxon>Pirellulales</taxon>
        <taxon>Lacipirellulaceae</taxon>
        <taxon>Pirellulimonas</taxon>
    </lineage>
</organism>
<dbReference type="EMBL" id="CP036291">
    <property type="protein sequence ID" value="QDU91053.1"/>
    <property type="molecule type" value="Genomic_DNA"/>
</dbReference>
<dbReference type="Pfam" id="PF11950">
    <property type="entry name" value="DUF3467"/>
    <property type="match status" value="1"/>
</dbReference>
<dbReference type="KEGG" id="pnd:Pla175_44700"/>
<keyword evidence="3" id="KW-1185">Reference proteome</keyword>
<proteinExistence type="predicted"/>
<evidence type="ECO:0000256" key="1">
    <source>
        <dbReference type="SAM" id="MobiDB-lite"/>
    </source>
</evidence>
<feature type="compositionally biased region" description="Polar residues" evidence="1">
    <location>
        <begin position="126"/>
        <end position="135"/>
    </location>
</feature>
<protein>
    <recommendedName>
        <fullName evidence="4">DUF3467 domain-containing protein</fullName>
    </recommendedName>
</protein>
<feature type="region of interest" description="Disordered" evidence="1">
    <location>
        <begin position="1"/>
        <end position="31"/>
    </location>
</feature>
<evidence type="ECO:0000313" key="3">
    <source>
        <dbReference type="Proteomes" id="UP000317429"/>
    </source>
</evidence>
<name>A0A518DHU7_9BACT</name>
<feature type="region of interest" description="Disordered" evidence="1">
    <location>
        <begin position="114"/>
        <end position="135"/>
    </location>
</feature>
<evidence type="ECO:0008006" key="4">
    <source>
        <dbReference type="Google" id="ProtNLM"/>
    </source>
</evidence>
<sequence>MADTPTKETKPESAAPDQAAQQGAQQRGNRVEVEDKDAFCAYANFCRVTGTPEELILDFGLNSQPYGVPTEPVQVKQRIVTNYFTAKRMLQALGMSVQNHERVFGVLETDVQKRATGAQRRASEPASGSLSGPAT</sequence>
<feature type="compositionally biased region" description="Basic and acidic residues" evidence="1">
    <location>
        <begin position="1"/>
        <end position="11"/>
    </location>
</feature>
<gene>
    <name evidence="2" type="ORF">Pla175_44700</name>
</gene>
<dbReference type="Proteomes" id="UP000317429">
    <property type="component" value="Chromosome"/>
</dbReference>
<accession>A0A518DHU7</accession>
<dbReference type="AlphaFoldDB" id="A0A518DHU7"/>
<reference evidence="2 3" key="1">
    <citation type="submission" date="2019-02" db="EMBL/GenBank/DDBJ databases">
        <title>Deep-cultivation of Planctomycetes and their phenomic and genomic characterization uncovers novel biology.</title>
        <authorList>
            <person name="Wiegand S."/>
            <person name="Jogler M."/>
            <person name="Boedeker C."/>
            <person name="Pinto D."/>
            <person name="Vollmers J."/>
            <person name="Rivas-Marin E."/>
            <person name="Kohn T."/>
            <person name="Peeters S.H."/>
            <person name="Heuer A."/>
            <person name="Rast P."/>
            <person name="Oberbeckmann S."/>
            <person name="Bunk B."/>
            <person name="Jeske O."/>
            <person name="Meyerdierks A."/>
            <person name="Storesund J.E."/>
            <person name="Kallscheuer N."/>
            <person name="Luecker S."/>
            <person name="Lage O.M."/>
            <person name="Pohl T."/>
            <person name="Merkel B.J."/>
            <person name="Hornburger P."/>
            <person name="Mueller R.-W."/>
            <person name="Bruemmer F."/>
            <person name="Labrenz M."/>
            <person name="Spormann A.M."/>
            <person name="Op den Camp H."/>
            <person name="Overmann J."/>
            <person name="Amann R."/>
            <person name="Jetten M.S.M."/>
            <person name="Mascher T."/>
            <person name="Medema M.H."/>
            <person name="Devos D.P."/>
            <person name="Kaster A.-K."/>
            <person name="Ovreas L."/>
            <person name="Rohde M."/>
            <person name="Galperin M.Y."/>
            <person name="Jogler C."/>
        </authorList>
    </citation>
    <scope>NUCLEOTIDE SEQUENCE [LARGE SCALE GENOMIC DNA]</scope>
    <source>
        <strain evidence="2 3">Pla175</strain>
    </source>
</reference>